<protein>
    <recommendedName>
        <fullName evidence="2">CAAX prenyl protease 2/Lysostaphin resistance protein A-like domain-containing protein</fullName>
    </recommendedName>
</protein>
<keyword evidence="1" id="KW-0472">Membrane</keyword>
<name>A0A160T6Y0_9CHLR</name>
<evidence type="ECO:0000313" key="3">
    <source>
        <dbReference type="EMBL" id="CUS04590.2"/>
    </source>
</evidence>
<sequence length="286" mass="30401">MSGPTTGSAAPGDLTPHEIISPATARNRALIAILLPLALALLVGVISGSLFAPTAAGALPNAAPIFAALGIAAWFVGLRFYGLRGLGLRGGRPLFAGIGFAVLAWVAVLIGRFLPTLPSVDFDATGQAIVEMALQVEVIATQSAGSGRAFAYLLLFEAFAVHVWAFGLVFRALADWRGGLTAAIGAGILFGATGYLLFRESFVPGLPALLYFLLWGVVYGVIRLRTGSILGPILVQALQSFTAWFVFQPPDDMSQTGIRTVYLAISLLFVLIIWRLWPRQEADYRV</sequence>
<feature type="transmembrane region" description="Helical" evidence="1">
    <location>
        <begin position="94"/>
        <end position="114"/>
    </location>
</feature>
<feature type="transmembrane region" description="Helical" evidence="1">
    <location>
        <begin position="150"/>
        <end position="173"/>
    </location>
</feature>
<evidence type="ECO:0000256" key="1">
    <source>
        <dbReference type="SAM" id="Phobius"/>
    </source>
</evidence>
<feature type="domain" description="CAAX prenyl protease 2/Lysostaphin resistance protein A-like" evidence="2">
    <location>
        <begin position="167"/>
        <end position="239"/>
    </location>
</feature>
<feature type="transmembrane region" description="Helical" evidence="1">
    <location>
        <begin position="63"/>
        <end position="82"/>
    </location>
</feature>
<dbReference type="GO" id="GO:0004175">
    <property type="term" value="F:endopeptidase activity"/>
    <property type="evidence" value="ECO:0007669"/>
    <property type="project" value="UniProtKB-ARBA"/>
</dbReference>
<dbReference type="Proteomes" id="UP000215027">
    <property type="component" value="Chromosome I"/>
</dbReference>
<organism evidence="3 4">
    <name type="scientific">Candidatus Promineifilum breve</name>
    <dbReference type="NCBI Taxonomy" id="1806508"/>
    <lineage>
        <taxon>Bacteria</taxon>
        <taxon>Bacillati</taxon>
        <taxon>Chloroflexota</taxon>
        <taxon>Ardenticatenia</taxon>
        <taxon>Candidatus Promineifilales</taxon>
        <taxon>Candidatus Promineifilaceae</taxon>
        <taxon>Candidatus Promineifilum</taxon>
    </lineage>
</organism>
<keyword evidence="4" id="KW-1185">Reference proteome</keyword>
<feature type="transmembrane region" description="Helical" evidence="1">
    <location>
        <begin position="29"/>
        <end position="51"/>
    </location>
</feature>
<evidence type="ECO:0000259" key="2">
    <source>
        <dbReference type="Pfam" id="PF02517"/>
    </source>
</evidence>
<dbReference type="EMBL" id="LN890655">
    <property type="protein sequence ID" value="CUS04590.2"/>
    <property type="molecule type" value="Genomic_DNA"/>
</dbReference>
<feature type="transmembrane region" description="Helical" evidence="1">
    <location>
        <begin position="204"/>
        <end position="222"/>
    </location>
</feature>
<dbReference type="RefSeq" id="WP_095043907.1">
    <property type="nucleotide sequence ID" value="NZ_LN890655.1"/>
</dbReference>
<reference evidence="3" key="1">
    <citation type="submission" date="2016-01" db="EMBL/GenBank/DDBJ databases">
        <authorList>
            <person name="Mcilroy J.S."/>
            <person name="Karst M S."/>
            <person name="Albertsen M."/>
        </authorList>
    </citation>
    <scope>NUCLEOTIDE SEQUENCE</scope>
    <source>
        <strain evidence="3">Cfx-K</strain>
    </source>
</reference>
<accession>A0A160T6Y0</accession>
<dbReference type="KEGG" id="pbf:CFX0092_A2712"/>
<keyword evidence="1" id="KW-1133">Transmembrane helix</keyword>
<evidence type="ECO:0000313" key="4">
    <source>
        <dbReference type="Proteomes" id="UP000215027"/>
    </source>
</evidence>
<dbReference type="Pfam" id="PF02517">
    <property type="entry name" value="Rce1-like"/>
    <property type="match status" value="1"/>
</dbReference>
<feature type="transmembrane region" description="Helical" evidence="1">
    <location>
        <begin position="259"/>
        <end position="277"/>
    </location>
</feature>
<dbReference type="InterPro" id="IPR003675">
    <property type="entry name" value="Rce1/LyrA-like_dom"/>
</dbReference>
<keyword evidence="1" id="KW-0812">Transmembrane</keyword>
<dbReference type="AlphaFoldDB" id="A0A160T6Y0"/>
<feature type="transmembrane region" description="Helical" evidence="1">
    <location>
        <begin position="229"/>
        <end position="247"/>
    </location>
</feature>
<proteinExistence type="predicted"/>
<feature type="transmembrane region" description="Helical" evidence="1">
    <location>
        <begin position="180"/>
        <end position="198"/>
    </location>
</feature>
<gene>
    <name evidence="3" type="ORF">CFX0092_A2712</name>
</gene>
<dbReference type="GO" id="GO:0080120">
    <property type="term" value="P:CAAX-box protein maturation"/>
    <property type="evidence" value="ECO:0007669"/>
    <property type="project" value="UniProtKB-ARBA"/>
</dbReference>